<dbReference type="Proteomes" id="UP001165082">
    <property type="component" value="Unassembled WGS sequence"/>
</dbReference>
<proteinExistence type="predicted"/>
<keyword evidence="4" id="KW-1185">Reference proteome</keyword>
<dbReference type="EMBL" id="BRXZ01004293">
    <property type="protein sequence ID" value="GMH46490.1"/>
    <property type="molecule type" value="Genomic_DNA"/>
</dbReference>
<feature type="non-terminal residue" evidence="3">
    <location>
        <position position="1"/>
    </location>
</feature>
<comment type="caution">
    <text evidence="3">The sequence shown here is derived from an EMBL/GenBank/DDBJ whole genome shotgun (WGS) entry which is preliminary data.</text>
</comment>
<evidence type="ECO:0000313" key="4">
    <source>
        <dbReference type="Proteomes" id="UP001165082"/>
    </source>
</evidence>
<organism evidence="3 4">
    <name type="scientific">Triparma retinervis</name>
    <dbReference type="NCBI Taxonomy" id="2557542"/>
    <lineage>
        <taxon>Eukaryota</taxon>
        <taxon>Sar</taxon>
        <taxon>Stramenopiles</taxon>
        <taxon>Ochrophyta</taxon>
        <taxon>Bolidophyceae</taxon>
        <taxon>Parmales</taxon>
        <taxon>Triparmaceae</taxon>
        <taxon>Triparma</taxon>
    </lineage>
</organism>
<protein>
    <submittedName>
        <fullName evidence="3">Uncharacterized protein</fullName>
    </submittedName>
</protein>
<sequence>MQRFLKQHSFTPRLARKFTNTTLLSSLKHPPLGSSLADPFPTLFKTPSQTADPSDPNLSLRHDV</sequence>
<gene>
    <name evidence="3" type="ORF">TrRE_jg12130</name>
    <name evidence="2" type="ORF">TrRE_jg608</name>
</gene>
<name>A0A9W6ZDW4_9STRA</name>
<dbReference type="EMBL" id="BRXZ01004433">
    <property type="protein sequence ID" value="GMH48759.1"/>
    <property type="molecule type" value="Genomic_DNA"/>
</dbReference>
<evidence type="ECO:0000256" key="1">
    <source>
        <dbReference type="SAM" id="MobiDB-lite"/>
    </source>
</evidence>
<dbReference type="AlphaFoldDB" id="A0A9W6ZDW4"/>
<accession>A0A9W6ZDW4</accession>
<feature type="region of interest" description="Disordered" evidence="1">
    <location>
        <begin position="29"/>
        <end position="64"/>
    </location>
</feature>
<reference evidence="3" key="1">
    <citation type="submission" date="2022-07" db="EMBL/GenBank/DDBJ databases">
        <title>Genome analysis of Parmales, a sister group of diatoms, reveals the evolutionary specialization of diatoms from phago-mixotrophs to photoautotrophs.</title>
        <authorList>
            <person name="Ban H."/>
            <person name="Sato S."/>
            <person name="Yoshikawa S."/>
            <person name="Kazumasa Y."/>
            <person name="Nakamura Y."/>
            <person name="Ichinomiya M."/>
            <person name="Saitoh K."/>
            <person name="Sato N."/>
            <person name="Blanc-Mathieu R."/>
            <person name="Endo H."/>
            <person name="Kuwata A."/>
            <person name="Ogata H."/>
        </authorList>
    </citation>
    <scope>NUCLEOTIDE SEQUENCE</scope>
</reference>
<evidence type="ECO:0000313" key="3">
    <source>
        <dbReference type="EMBL" id="GMH48759.1"/>
    </source>
</evidence>
<evidence type="ECO:0000313" key="2">
    <source>
        <dbReference type="EMBL" id="GMH46490.1"/>
    </source>
</evidence>